<dbReference type="EMBL" id="VWKO01000514">
    <property type="protein sequence ID" value="KAA4017615.1"/>
    <property type="molecule type" value="Genomic_DNA"/>
</dbReference>
<dbReference type="AlphaFoldDB" id="A0A641RPX3"/>
<accession>A0A641RPX3</accession>
<proteinExistence type="predicted"/>
<organism evidence="1">
    <name type="scientific">Bacteroides ovatus</name>
    <dbReference type="NCBI Taxonomy" id="28116"/>
    <lineage>
        <taxon>Bacteria</taxon>
        <taxon>Pseudomonadati</taxon>
        <taxon>Bacteroidota</taxon>
        <taxon>Bacteroidia</taxon>
        <taxon>Bacteroidales</taxon>
        <taxon>Bacteroidaceae</taxon>
        <taxon>Bacteroides</taxon>
    </lineage>
</organism>
<comment type="caution">
    <text evidence="1">The sequence shown here is derived from an EMBL/GenBank/DDBJ whole genome shotgun (WGS) entry which is preliminary data.</text>
</comment>
<protein>
    <submittedName>
        <fullName evidence="1">RagB/SusD family nutrient uptake outer membrane protein</fullName>
    </submittedName>
</protein>
<name>A0A641RPX3_BACOV</name>
<reference evidence="1" key="1">
    <citation type="journal article" date="2019" name="Nat. Med.">
        <title>A library of human gut bacterial isolates paired with longitudinal multiomics data enables mechanistic microbiome research.</title>
        <authorList>
            <person name="Poyet M."/>
            <person name="Groussin M."/>
            <person name="Gibbons S.M."/>
            <person name="Avila-Pacheco J."/>
            <person name="Jiang X."/>
            <person name="Kearney S.M."/>
            <person name="Perrotta A.R."/>
            <person name="Berdy B."/>
            <person name="Zhao S."/>
            <person name="Lieberman T.D."/>
            <person name="Swanson P.K."/>
            <person name="Smith M."/>
            <person name="Roesemann S."/>
            <person name="Alexander J.E."/>
            <person name="Rich S.A."/>
            <person name="Livny J."/>
            <person name="Vlamakis H."/>
            <person name="Clish C."/>
            <person name="Bullock K."/>
            <person name="Deik A."/>
            <person name="Scott J."/>
            <person name="Pierce K.A."/>
            <person name="Xavier R.J."/>
            <person name="Alm E.J."/>
        </authorList>
    </citation>
    <scope>NUCLEOTIDE SEQUENCE</scope>
    <source>
        <strain evidence="1">BIOML-A147</strain>
    </source>
</reference>
<feature type="non-terminal residue" evidence="1">
    <location>
        <position position="59"/>
    </location>
</feature>
<evidence type="ECO:0000313" key="1">
    <source>
        <dbReference type="EMBL" id="KAA4017615.1"/>
    </source>
</evidence>
<gene>
    <name evidence="1" type="ORF">F3D60_31105</name>
</gene>
<sequence length="59" mass="6397">MKNYKKVYAAFILAGGLILHGCNGIFDDLAINPNQPSMGAYFTSPSAVNDAVMTMYGYM</sequence>